<comment type="caution">
    <text evidence="2">The sequence shown here is derived from an EMBL/GenBank/DDBJ whole genome shotgun (WGS) entry which is preliminary data.</text>
</comment>
<reference evidence="2 3" key="1">
    <citation type="journal article" date="2018" name="Sci. Rep.">
        <title>Genomic signatures of local adaptation to the degree of environmental predictability in rotifers.</title>
        <authorList>
            <person name="Franch-Gras L."/>
            <person name="Hahn C."/>
            <person name="Garcia-Roger E.M."/>
            <person name="Carmona M.J."/>
            <person name="Serra M."/>
            <person name="Gomez A."/>
        </authorList>
    </citation>
    <scope>NUCLEOTIDE SEQUENCE [LARGE SCALE GENOMIC DNA]</scope>
    <source>
        <strain evidence="2">HYR1</strain>
    </source>
</reference>
<feature type="compositionally biased region" description="Pro residues" evidence="1">
    <location>
        <begin position="224"/>
        <end position="239"/>
    </location>
</feature>
<feature type="compositionally biased region" description="Basic and acidic residues" evidence="1">
    <location>
        <begin position="192"/>
        <end position="205"/>
    </location>
</feature>
<dbReference type="AlphaFoldDB" id="A0A3M7PJV7"/>
<feature type="compositionally biased region" description="Basic and acidic residues" evidence="1">
    <location>
        <begin position="337"/>
        <end position="350"/>
    </location>
</feature>
<feature type="region of interest" description="Disordered" evidence="1">
    <location>
        <begin position="38"/>
        <end position="85"/>
    </location>
</feature>
<evidence type="ECO:0000256" key="1">
    <source>
        <dbReference type="SAM" id="MobiDB-lite"/>
    </source>
</evidence>
<feature type="compositionally biased region" description="Polar residues" evidence="1">
    <location>
        <begin position="158"/>
        <end position="177"/>
    </location>
</feature>
<feature type="compositionally biased region" description="Basic and acidic residues" evidence="1">
    <location>
        <begin position="366"/>
        <end position="381"/>
    </location>
</feature>
<dbReference type="EMBL" id="REGN01010255">
    <property type="protein sequence ID" value="RMZ99369.1"/>
    <property type="molecule type" value="Genomic_DNA"/>
</dbReference>
<protein>
    <submittedName>
        <fullName evidence="2">Uncharacterized protein</fullName>
    </submittedName>
</protein>
<gene>
    <name evidence="2" type="ORF">BpHYR1_024838</name>
</gene>
<sequence>SQKQQKQLLATHAIISEEFDEDDQDNLKISLNSQINKRTTGSSSKLKKNRSRNLSSMDESNIAGDQAPDDADTASTSLKHESKLISRCKKMYTSSETAKALTEVTKMVRGLKIGNKLKNFTNSSSKFINKAIHHGHEDQDASIGSDRPSNHRKKASSKGINSETGSQASMTFSSSNMSEEEVPKRPHRHSGHHSEERDKRSSSRHVEKKSRSKERTSAKVPASPARPPPPKRPPPPRPFSPATSCSSISTNVKKSSRHRDFEEDESFSVSPSKRSTHLPPRPKPPSNLPPRPPKSKHRNEESFEDESIIDERHRRHKSDRHDEKLKHKRNTSSGSRQDPKDHKDHKEARRNAPRNSTPVRSPNMSREIKSKSNARREVCRR</sequence>
<name>A0A3M7PJV7_BRAPC</name>
<feature type="region of interest" description="Disordered" evidence="1">
    <location>
        <begin position="128"/>
        <end position="381"/>
    </location>
</feature>
<dbReference type="Proteomes" id="UP000276133">
    <property type="component" value="Unassembled WGS sequence"/>
</dbReference>
<keyword evidence="3" id="KW-1185">Reference proteome</keyword>
<proteinExistence type="predicted"/>
<evidence type="ECO:0000313" key="2">
    <source>
        <dbReference type="EMBL" id="RMZ99369.1"/>
    </source>
</evidence>
<organism evidence="2 3">
    <name type="scientific">Brachionus plicatilis</name>
    <name type="common">Marine rotifer</name>
    <name type="synonym">Brachionus muelleri</name>
    <dbReference type="NCBI Taxonomy" id="10195"/>
    <lineage>
        <taxon>Eukaryota</taxon>
        <taxon>Metazoa</taxon>
        <taxon>Spiralia</taxon>
        <taxon>Gnathifera</taxon>
        <taxon>Rotifera</taxon>
        <taxon>Eurotatoria</taxon>
        <taxon>Monogononta</taxon>
        <taxon>Pseudotrocha</taxon>
        <taxon>Ploima</taxon>
        <taxon>Brachionidae</taxon>
        <taxon>Brachionus</taxon>
    </lineage>
</organism>
<feature type="compositionally biased region" description="Pro residues" evidence="1">
    <location>
        <begin position="279"/>
        <end position="292"/>
    </location>
</feature>
<feature type="non-terminal residue" evidence="2">
    <location>
        <position position="1"/>
    </location>
</feature>
<feature type="compositionally biased region" description="Polar residues" evidence="1">
    <location>
        <begin position="353"/>
        <end position="364"/>
    </location>
</feature>
<accession>A0A3M7PJV7</accession>
<evidence type="ECO:0000313" key="3">
    <source>
        <dbReference type="Proteomes" id="UP000276133"/>
    </source>
</evidence>